<keyword evidence="2" id="KW-0378">Hydrolase</keyword>
<comment type="caution">
    <text evidence="5">The sequence shown here is derived from an EMBL/GenBank/DDBJ whole genome shotgun (WGS) entry which is preliminary data.</text>
</comment>
<accession>A0A368UZT3</accession>
<dbReference type="Gene3D" id="2.40.70.10">
    <property type="entry name" value="Acid Proteases"/>
    <property type="match status" value="1"/>
</dbReference>
<dbReference type="OMA" id="MRFRMLL"/>
<evidence type="ECO:0000313" key="6">
    <source>
        <dbReference type="EMBL" id="RCW68980.1"/>
    </source>
</evidence>
<evidence type="ECO:0000313" key="2">
    <source>
        <dbReference type="EMBL" id="HAC26535.1"/>
    </source>
</evidence>
<evidence type="ECO:0000313" key="3">
    <source>
        <dbReference type="EMBL" id="KAE8545416.1"/>
    </source>
</evidence>
<feature type="domain" description="Retropepsin-like aspartic endopeptidase" evidence="1">
    <location>
        <begin position="23"/>
        <end position="157"/>
    </location>
</feature>
<dbReference type="EMBL" id="QNSA01000006">
    <property type="protein sequence ID" value="RBP73264.1"/>
    <property type="molecule type" value="Genomic_DNA"/>
</dbReference>
<sequence length="163" mass="18485">MSTIKPEAIKTTPPKAAENKVSLGWREWVALPDLDIQRIKAKVDTGARTSCLHTFRTEPYTENGERRVKFWVHPVQNDLHHVVECDARVLDERTVSDSGGHKEQRLVIETTLVLGDQSWPIEMTLTNRDSMRFRMLLGRTAMAGRSTIYPEASYLAGEPAPRT</sequence>
<dbReference type="RefSeq" id="WP_011785817.1">
    <property type="nucleotide sequence ID" value="NZ_CAXQGM010000026.1"/>
</dbReference>
<evidence type="ECO:0000259" key="1">
    <source>
        <dbReference type="Pfam" id="PF05618"/>
    </source>
</evidence>
<proteinExistence type="predicted"/>
<dbReference type="GO" id="GO:0006508">
    <property type="term" value="P:proteolysis"/>
    <property type="evidence" value="ECO:0007669"/>
    <property type="project" value="UniProtKB-KW"/>
</dbReference>
<name>A0A368UZT3_MARNT</name>
<reference evidence="2 10" key="1">
    <citation type="journal article" date="2018" name="Nat. Biotechnol.">
        <title>A standardized bacterial taxonomy based on genome phylogeny substantially revises the tree of life.</title>
        <authorList>
            <person name="Parks D.H."/>
            <person name="Chuvochina M."/>
            <person name="Waite D.W."/>
            <person name="Rinke C."/>
            <person name="Skarshewski A."/>
            <person name="Chaumeil P.A."/>
            <person name="Hugenholtz P."/>
        </authorList>
    </citation>
    <scope>NUCLEOTIDE SEQUENCE [LARGE SCALE GENOMIC DNA]</scope>
    <source>
        <strain evidence="2">UBA9049</strain>
    </source>
</reference>
<gene>
    <name evidence="2" type="ORF">DCF82_01735</name>
    <name evidence="5" type="ORF">DET51_106121</name>
    <name evidence="6" type="ORF">DET61_10674</name>
    <name evidence="4" type="ORF">DET64_106121</name>
    <name evidence="3" type="ORF">F6453_2388</name>
</gene>
<dbReference type="Proteomes" id="UP000253647">
    <property type="component" value="Unassembled WGS sequence"/>
</dbReference>
<evidence type="ECO:0000313" key="5">
    <source>
        <dbReference type="EMBL" id="RCW34083.1"/>
    </source>
</evidence>
<evidence type="ECO:0000313" key="4">
    <source>
        <dbReference type="EMBL" id="RBP73264.1"/>
    </source>
</evidence>
<dbReference type="Proteomes" id="UP000253065">
    <property type="component" value="Unassembled WGS sequence"/>
</dbReference>
<keyword evidence="2" id="KW-0645">Protease</keyword>
<dbReference type="Pfam" id="PF05618">
    <property type="entry name" value="Zn_protease"/>
    <property type="match status" value="1"/>
</dbReference>
<dbReference type="EMBL" id="QPJB01000006">
    <property type="protein sequence ID" value="RCW34083.1"/>
    <property type="molecule type" value="Genomic_DNA"/>
</dbReference>
<reference evidence="3 11" key="3">
    <citation type="submission" date="2019-10" db="EMBL/GenBank/DDBJ databases">
        <title>Draft genome sequence of Marinobacter hydrocarbonoclasticus NCT7M from the microbiome of the marine copepod.</title>
        <authorList>
            <person name="Nuttall R."/>
            <person name="Sharma G."/>
            <person name="Moisander P."/>
        </authorList>
    </citation>
    <scope>NUCLEOTIDE SEQUENCE [LARGE SCALE GENOMIC DNA]</scope>
    <source>
        <strain evidence="3 11">NCT7M</strain>
    </source>
</reference>
<evidence type="ECO:0000313" key="11">
    <source>
        <dbReference type="Proteomes" id="UP000469950"/>
    </source>
</evidence>
<dbReference type="PANTHER" id="PTHR38037">
    <property type="entry name" value="ZN_PROTEASE DOMAIN-CONTAINING PROTEIN"/>
    <property type="match status" value="1"/>
</dbReference>
<dbReference type="InterPro" id="IPR021109">
    <property type="entry name" value="Peptidase_aspartic_dom_sf"/>
</dbReference>
<dbReference type="EMBL" id="DLYI01000017">
    <property type="protein sequence ID" value="HAC26535.1"/>
    <property type="molecule type" value="Genomic_DNA"/>
</dbReference>
<dbReference type="Proteomes" id="UP000469950">
    <property type="component" value="Unassembled WGS sequence"/>
</dbReference>
<evidence type="ECO:0000313" key="10">
    <source>
        <dbReference type="Proteomes" id="UP000261325"/>
    </source>
</evidence>
<dbReference type="EMBL" id="QPJI01000006">
    <property type="protein sequence ID" value="RCW68980.1"/>
    <property type="molecule type" value="Genomic_DNA"/>
</dbReference>
<evidence type="ECO:0000313" key="7">
    <source>
        <dbReference type="Proteomes" id="UP000252795"/>
    </source>
</evidence>
<dbReference type="Proteomes" id="UP000252795">
    <property type="component" value="Unassembled WGS sequence"/>
</dbReference>
<dbReference type="SUPFAM" id="SSF50630">
    <property type="entry name" value="Acid proteases"/>
    <property type="match status" value="1"/>
</dbReference>
<dbReference type="PANTHER" id="PTHR38037:SF1">
    <property type="entry name" value="ATP-DEPENDENT ZINC PROTEASE DOMAIN-CONTAINING PROTEIN-RELATED"/>
    <property type="match status" value="1"/>
</dbReference>
<dbReference type="GO" id="GO:0008233">
    <property type="term" value="F:peptidase activity"/>
    <property type="evidence" value="ECO:0007669"/>
    <property type="project" value="UniProtKB-KW"/>
</dbReference>
<reference evidence="7 9" key="2">
    <citation type="submission" date="2018-07" db="EMBL/GenBank/DDBJ databases">
        <title>Freshwater and sediment microbial communities from various areas in North America, analyzing microbe dynamics in response to fracking.</title>
        <authorList>
            <person name="Lamendella R."/>
        </authorList>
    </citation>
    <scope>NUCLEOTIDE SEQUENCE [LARGE SCALE GENOMIC DNA]</scope>
    <source>
        <strain evidence="6 9">105B</strain>
        <strain evidence="5 7">114E</strain>
        <strain evidence="4 8">114E_o</strain>
    </source>
</reference>
<protein>
    <submittedName>
        <fullName evidence="2">ATP-dependent zinc protease</fullName>
    </submittedName>
</protein>
<evidence type="ECO:0000313" key="9">
    <source>
        <dbReference type="Proteomes" id="UP000253647"/>
    </source>
</evidence>
<dbReference type="Proteomes" id="UP000261325">
    <property type="component" value="Unassembled WGS sequence"/>
</dbReference>
<dbReference type="InterPro" id="IPR008503">
    <property type="entry name" value="Asp_endopeptidase"/>
</dbReference>
<keyword evidence="8" id="KW-1185">Reference proteome</keyword>
<organism evidence="5 7">
    <name type="scientific">Marinobacter nauticus</name>
    <name type="common">Marinobacter hydrocarbonoclasticus</name>
    <name type="synonym">Marinobacter aquaeolei</name>
    <dbReference type="NCBI Taxonomy" id="2743"/>
    <lineage>
        <taxon>Bacteria</taxon>
        <taxon>Pseudomonadati</taxon>
        <taxon>Pseudomonadota</taxon>
        <taxon>Gammaproteobacteria</taxon>
        <taxon>Pseudomonadales</taxon>
        <taxon>Marinobacteraceae</taxon>
        <taxon>Marinobacter</taxon>
    </lineage>
</organism>
<dbReference type="AlphaFoldDB" id="A0A368UZT3"/>
<dbReference type="GeneID" id="31820386"/>
<dbReference type="EMBL" id="WBMP01000009">
    <property type="protein sequence ID" value="KAE8545416.1"/>
    <property type="molecule type" value="Genomic_DNA"/>
</dbReference>
<evidence type="ECO:0000313" key="8">
    <source>
        <dbReference type="Proteomes" id="UP000253065"/>
    </source>
</evidence>